<dbReference type="EMBL" id="CP058529">
    <property type="protein sequence ID" value="QLG27773.1"/>
    <property type="molecule type" value="Genomic_DNA"/>
</dbReference>
<dbReference type="RefSeq" id="WP_179169348.1">
    <property type="nucleotide sequence ID" value="NZ_CP058529.1"/>
</dbReference>
<keyword evidence="1" id="KW-0472">Membrane</keyword>
<reference evidence="2 3" key="1">
    <citation type="submission" date="2020-07" db="EMBL/GenBank/DDBJ databases">
        <title>Gai3-2, isolated from salt lake.</title>
        <authorList>
            <person name="Cui H."/>
            <person name="Shi X."/>
        </authorList>
    </citation>
    <scope>NUCLEOTIDE SEQUENCE [LARGE SCALE GENOMIC DNA]</scope>
    <source>
        <strain evidence="2 3">Gai3-2</strain>
    </source>
</reference>
<proteinExistence type="predicted"/>
<keyword evidence="1" id="KW-1133">Transmembrane helix</keyword>
<organism evidence="2 3">
    <name type="scientific">Halorarum halophilum</name>
    <dbReference type="NCBI Taxonomy" id="2743090"/>
    <lineage>
        <taxon>Archaea</taxon>
        <taxon>Methanobacteriati</taxon>
        <taxon>Methanobacteriota</taxon>
        <taxon>Stenosarchaea group</taxon>
        <taxon>Halobacteria</taxon>
        <taxon>Halobacteriales</taxon>
        <taxon>Haloferacaceae</taxon>
        <taxon>Halorarum</taxon>
    </lineage>
</organism>
<gene>
    <name evidence="2" type="ORF">HUG10_09495</name>
</gene>
<dbReference type="AlphaFoldDB" id="A0A7D5H028"/>
<evidence type="ECO:0000256" key="1">
    <source>
        <dbReference type="SAM" id="Phobius"/>
    </source>
</evidence>
<feature type="transmembrane region" description="Helical" evidence="1">
    <location>
        <begin position="12"/>
        <end position="29"/>
    </location>
</feature>
<dbReference type="GeneID" id="56029066"/>
<dbReference type="OrthoDB" id="157530at2157"/>
<keyword evidence="1" id="KW-0812">Transmembrane</keyword>
<protein>
    <submittedName>
        <fullName evidence="2">Uncharacterized protein</fullName>
    </submittedName>
</protein>
<feature type="transmembrane region" description="Helical" evidence="1">
    <location>
        <begin position="49"/>
        <end position="70"/>
    </location>
</feature>
<accession>A0A7D5H028</accession>
<keyword evidence="3" id="KW-1185">Reference proteome</keyword>
<dbReference type="Proteomes" id="UP000509750">
    <property type="component" value="Chromosome"/>
</dbReference>
<name>A0A7D5H028_9EURY</name>
<dbReference type="KEGG" id="halg:HUG10_09495"/>
<evidence type="ECO:0000313" key="3">
    <source>
        <dbReference type="Proteomes" id="UP000509750"/>
    </source>
</evidence>
<sequence>MGIRDAVRTSPPLTAMVVAIGAWFVVIATRTFNSMDSVWTASEFVGRTAISGLVGLAVMLGVIIMLFVLLGELEESEPGPEPWVPEEER</sequence>
<evidence type="ECO:0000313" key="2">
    <source>
        <dbReference type="EMBL" id="QLG27773.1"/>
    </source>
</evidence>